<proteinExistence type="inferred from homology"/>
<keyword evidence="12" id="KW-0479">Metal-binding</keyword>
<evidence type="ECO:0000313" key="15">
    <source>
        <dbReference type="EMBL" id="VFQ86807.1"/>
    </source>
</evidence>
<name>A0A484MDX6_9ASTE</name>
<keyword evidence="4 14" id="KW-0812">Transmembrane</keyword>
<accession>A0A484MDX6</accession>
<evidence type="ECO:0000256" key="6">
    <source>
        <dbReference type="ARBA" id="ARBA00022989"/>
    </source>
</evidence>
<evidence type="ECO:0000256" key="5">
    <source>
        <dbReference type="ARBA" id="ARBA00022968"/>
    </source>
</evidence>
<dbReference type="AlphaFoldDB" id="A0A484MDX6"/>
<dbReference type="GO" id="GO:0009834">
    <property type="term" value="P:plant-type secondary cell wall biogenesis"/>
    <property type="evidence" value="ECO:0007669"/>
    <property type="project" value="TreeGrafter"/>
</dbReference>
<evidence type="ECO:0000256" key="10">
    <source>
        <dbReference type="ARBA" id="ARBA00023316"/>
    </source>
</evidence>
<comment type="function">
    <text evidence="14">Involved in the synthesis of glucuronoxylan hemicellulose in secondary cell walls.</text>
</comment>
<keyword evidence="8 14" id="KW-0472">Membrane</keyword>
<gene>
    <name evidence="15" type="ORF">CCAM_LOCUS28583</name>
</gene>
<dbReference type="Proteomes" id="UP000595140">
    <property type="component" value="Unassembled WGS sequence"/>
</dbReference>
<comment type="cofactor">
    <cofactor evidence="12">
        <name>Mn(2+)</name>
        <dbReference type="ChEBI" id="CHEBI:29035"/>
    </cofactor>
</comment>
<evidence type="ECO:0000256" key="14">
    <source>
        <dbReference type="RuleBase" id="RU363127"/>
    </source>
</evidence>
<protein>
    <recommendedName>
        <fullName evidence="14">Glycosyltransferases</fullName>
        <ecNumber evidence="14">2.4.-.-</ecNumber>
    </recommendedName>
</protein>
<dbReference type="Gene3D" id="3.90.550.10">
    <property type="entry name" value="Spore Coat Polysaccharide Biosynthesis Protein SpsA, Chain A"/>
    <property type="match status" value="1"/>
</dbReference>
<dbReference type="PANTHER" id="PTHR10896:SF65">
    <property type="entry name" value="GALACTOSYLGALACTOSYLXYLOSYLPROTEIN 3-BETA-GLUCURONOSYLTRANSFERASE 3"/>
    <property type="match status" value="1"/>
</dbReference>
<feature type="active site" description="Proton donor/acceptor" evidence="11">
    <location>
        <position position="350"/>
    </location>
</feature>
<dbReference type="InterPro" id="IPR005027">
    <property type="entry name" value="Glyco_trans_43"/>
</dbReference>
<evidence type="ECO:0000256" key="9">
    <source>
        <dbReference type="ARBA" id="ARBA00023180"/>
    </source>
</evidence>
<evidence type="ECO:0000256" key="1">
    <source>
        <dbReference type="ARBA" id="ARBA00004323"/>
    </source>
</evidence>
<reference evidence="15 16" key="1">
    <citation type="submission" date="2018-04" db="EMBL/GenBank/DDBJ databases">
        <authorList>
            <person name="Vogel A."/>
        </authorList>
    </citation>
    <scope>NUCLEOTIDE SEQUENCE [LARGE SCALE GENOMIC DNA]</scope>
</reference>
<evidence type="ECO:0000256" key="13">
    <source>
        <dbReference type="PIRSR" id="PIRSR605027-4"/>
    </source>
</evidence>
<evidence type="ECO:0000256" key="4">
    <source>
        <dbReference type="ARBA" id="ARBA00022692"/>
    </source>
</evidence>
<dbReference type="GO" id="GO:0010417">
    <property type="term" value="P:glucuronoxylan biosynthetic process"/>
    <property type="evidence" value="ECO:0007669"/>
    <property type="project" value="TreeGrafter"/>
</dbReference>
<feature type="site" description="Interaction with galactose moiety of substrate glycoprotein" evidence="13">
    <location>
        <position position="285"/>
    </location>
</feature>
<keyword evidence="3 14" id="KW-0808">Transferase</keyword>
<keyword evidence="7 14" id="KW-0333">Golgi apparatus</keyword>
<dbReference type="InterPro" id="IPR029044">
    <property type="entry name" value="Nucleotide-diphossugar_trans"/>
</dbReference>
<dbReference type="GO" id="GO:0042285">
    <property type="term" value="F:xylosyltransferase activity"/>
    <property type="evidence" value="ECO:0007669"/>
    <property type="project" value="TreeGrafter"/>
</dbReference>
<organism evidence="15 16">
    <name type="scientific">Cuscuta campestris</name>
    <dbReference type="NCBI Taxonomy" id="132261"/>
    <lineage>
        <taxon>Eukaryota</taxon>
        <taxon>Viridiplantae</taxon>
        <taxon>Streptophyta</taxon>
        <taxon>Embryophyta</taxon>
        <taxon>Tracheophyta</taxon>
        <taxon>Spermatophyta</taxon>
        <taxon>Magnoliopsida</taxon>
        <taxon>eudicotyledons</taxon>
        <taxon>Gunneridae</taxon>
        <taxon>Pentapetalae</taxon>
        <taxon>asterids</taxon>
        <taxon>lamiids</taxon>
        <taxon>Solanales</taxon>
        <taxon>Convolvulaceae</taxon>
        <taxon>Cuscuteae</taxon>
        <taxon>Cuscuta</taxon>
        <taxon>Cuscuta subgen. Grammica</taxon>
        <taxon>Cuscuta sect. Cleistogrammica</taxon>
    </lineage>
</organism>
<dbReference type="SUPFAM" id="SSF53448">
    <property type="entry name" value="Nucleotide-diphospho-sugar transferases"/>
    <property type="match status" value="1"/>
</dbReference>
<feature type="binding site" evidence="12">
    <location>
        <position position="250"/>
    </location>
    <ligand>
        <name>Mn(2+)</name>
        <dbReference type="ChEBI" id="CHEBI:29035"/>
    </ligand>
</feature>
<keyword evidence="10 14" id="KW-0961">Cell wall biogenesis/degradation</keyword>
<keyword evidence="16" id="KW-1185">Reference proteome</keyword>
<feature type="transmembrane region" description="Helical" evidence="14">
    <location>
        <begin position="71"/>
        <end position="90"/>
    </location>
</feature>
<sequence>MASFRRTLSSSNYLTGGANSFSLDVNSPPHKVQSIGKSSSPLSAFGFAIGDLLGGGGVRHSRKGFSWKKSIYRCLMFFFVGILLGVAPFGDLEDAKNKDDFSAQAKPPSIDDEREMKDVVIPRHNSIVAVSLLEVQEKTELEGRFDLIPRKQLIVVTPTYPRPQQTYDLNRLGQVLRLVQPPLLWIVVEMNEASSGTAEILRKTGVVYRHLVCSKIMEDVKHKKAVMRNTALEHVEHHRLDGIVYFADDDNVYSLELFDSMRNISRFGTWPVAMVAQSKNKVLVEGPICNGSRVVGWHTYEKSKRLKRFQGVDMSGFAFNSTLLWDPKIWHRPTAEPIRQLDSIKDGFQETSFVEQLVEDESQMEGIPHGCSVVLNWHLHLEAIEGYKNERG</sequence>
<keyword evidence="9" id="KW-0325">Glycoprotein</keyword>
<keyword evidence="5 14" id="KW-0735">Signal-anchor</keyword>
<dbReference type="GO" id="GO:0015018">
    <property type="term" value="F:galactosylgalactosylxylosylprotein 3-beta-glucuronosyltransferase activity"/>
    <property type="evidence" value="ECO:0007669"/>
    <property type="project" value="InterPro"/>
</dbReference>
<evidence type="ECO:0000256" key="2">
    <source>
        <dbReference type="ARBA" id="ARBA00007706"/>
    </source>
</evidence>
<dbReference type="GO" id="GO:0000139">
    <property type="term" value="C:Golgi membrane"/>
    <property type="evidence" value="ECO:0007669"/>
    <property type="project" value="UniProtKB-SubCell"/>
</dbReference>
<evidence type="ECO:0000256" key="8">
    <source>
        <dbReference type="ARBA" id="ARBA00023136"/>
    </source>
</evidence>
<dbReference type="GO" id="GO:0046872">
    <property type="term" value="F:metal ion binding"/>
    <property type="evidence" value="ECO:0007669"/>
    <property type="project" value="UniProtKB-KW"/>
</dbReference>
<dbReference type="EMBL" id="OOIL02003256">
    <property type="protein sequence ID" value="VFQ86807.1"/>
    <property type="molecule type" value="Genomic_DNA"/>
</dbReference>
<evidence type="ECO:0000256" key="12">
    <source>
        <dbReference type="PIRSR" id="PIRSR605027-3"/>
    </source>
</evidence>
<comment type="subcellular location">
    <subcellularLocation>
        <location evidence="1 14">Golgi apparatus membrane</location>
        <topology evidence="1 14">Single-pass type II membrane protein</topology>
    </subcellularLocation>
</comment>
<evidence type="ECO:0000256" key="7">
    <source>
        <dbReference type="ARBA" id="ARBA00023034"/>
    </source>
</evidence>
<dbReference type="GO" id="GO:0071555">
    <property type="term" value="P:cell wall organization"/>
    <property type="evidence" value="ECO:0007669"/>
    <property type="project" value="UniProtKB-KW"/>
</dbReference>
<keyword evidence="12" id="KW-0464">Manganese</keyword>
<comment type="similarity">
    <text evidence="2 14">Belongs to the glycosyltransferase 43 family.</text>
</comment>
<evidence type="ECO:0000313" key="16">
    <source>
        <dbReference type="Proteomes" id="UP000595140"/>
    </source>
</evidence>
<keyword evidence="6 14" id="KW-1133">Transmembrane helix</keyword>
<dbReference type="EC" id="2.4.-.-" evidence="14"/>
<evidence type="ECO:0000256" key="11">
    <source>
        <dbReference type="PIRSR" id="PIRSR605027-1"/>
    </source>
</evidence>
<evidence type="ECO:0000256" key="3">
    <source>
        <dbReference type="ARBA" id="ARBA00022679"/>
    </source>
</evidence>
<dbReference type="PANTHER" id="PTHR10896">
    <property type="entry name" value="GALACTOSYLGALACTOSYLXYLOSYLPROTEIN 3-BETA-GLUCURONOSYLTRANSFERASE BETA-1,3-GLUCURONYLTRANSFERASE"/>
    <property type="match status" value="1"/>
</dbReference>
<dbReference type="CDD" id="cd00218">
    <property type="entry name" value="GlcAT-I"/>
    <property type="match status" value="1"/>
</dbReference>
<dbReference type="OrthoDB" id="675023at2759"/>
<dbReference type="Pfam" id="PF03360">
    <property type="entry name" value="Glyco_transf_43"/>
    <property type="match status" value="1"/>
</dbReference>